<protein>
    <submittedName>
        <fullName evidence="1">Uncharacterized protein</fullName>
    </submittedName>
</protein>
<reference evidence="1 2" key="1">
    <citation type="submission" date="2021-06" db="EMBL/GenBank/DDBJ databases">
        <title>A haploid diamondback moth (Plutella xylostella L.) genome assembly resolves 31 chromosomes and identifies a diamide resistance mutation.</title>
        <authorList>
            <person name="Ward C.M."/>
            <person name="Perry K.D."/>
            <person name="Baker G."/>
            <person name="Powis K."/>
            <person name="Heckel D.G."/>
            <person name="Baxter S.W."/>
        </authorList>
    </citation>
    <scope>NUCLEOTIDE SEQUENCE [LARGE SCALE GENOMIC DNA]</scope>
    <source>
        <strain evidence="1 2">LV</strain>
        <tissue evidence="1">Single pupa</tissue>
    </source>
</reference>
<evidence type="ECO:0000313" key="1">
    <source>
        <dbReference type="EMBL" id="KAG7308006.1"/>
    </source>
</evidence>
<comment type="caution">
    <text evidence="1">The sequence shown here is derived from an EMBL/GenBank/DDBJ whole genome shotgun (WGS) entry which is preliminary data.</text>
</comment>
<dbReference type="Proteomes" id="UP000823941">
    <property type="component" value="Chromosome 9"/>
</dbReference>
<accession>A0ABQ7QSK7</accession>
<gene>
    <name evidence="1" type="ORF">JYU34_006639</name>
</gene>
<organism evidence="1 2">
    <name type="scientific">Plutella xylostella</name>
    <name type="common">Diamondback moth</name>
    <name type="synonym">Plutella maculipennis</name>
    <dbReference type="NCBI Taxonomy" id="51655"/>
    <lineage>
        <taxon>Eukaryota</taxon>
        <taxon>Metazoa</taxon>
        <taxon>Ecdysozoa</taxon>
        <taxon>Arthropoda</taxon>
        <taxon>Hexapoda</taxon>
        <taxon>Insecta</taxon>
        <taxon>Pterygota</taxon>
        <taxon>Neoptera</taxon>
        <taxon>Endopterygota</taxon>
        <taxon>Lepidoptera</taxon>
        <taxon>Glossata</taxon>
        <taxon>Ditrysia</taxon>
        <taxon>Yponomeutoidea</taxon>
        <taxon>Plutellidae</taxon>
        <taxon>Plutella</taxon>
    </lineage>
</organism>
<evidence type="ECO:0000313" key="2">
    <source>
        <dbReference type="Proteomes" id="UP000823941"/>
    </source>
</evidence>
<name>A0ABQ7QSK7_PLUXY</name>
<proteinExistence type="predicted"/>
<dbReference type="EMBL" id="JAHIBW010000009">
    <property type="protein sequence ID" value="KAG7308006.1"/>
    <property type="molecule type" value="Genomic_DNA"/>
</dbReference>
<sequence length="76" mass="8866">METPKLVTHYLHQHNHSVKGDDLRRQPAHRLLQLLLLQGAPEVGQRRLLTPRRDAIRVRGGECNDLHKHHRITTTE</sequence>
<keyword evidence="2" id="KW-1185">Reference proteome</keyword>